<feature type="domain" description="DUF7903" evidence="1">
    <location>
        <begin position="52"/>
        <end position="162"/>
    </location>
</feature>
<dbReference type="Gramene" id="TuG1812G0100002842.01.T01">
    <property type="protein sequence ID" value="TuG1812G0100002842.01.T01"/>
    <property type="gene ID" value="TuG1812G0100002842.01"/>
</dbReference>
<sequence length="185" mass="20176">SNSSLSLGLASPIARSVLSRVRRPPPSPAALLRCCPSLSISFPRGRHHVPPSNKIIHAADCVSRWFPLPPFSDDVESVRLEPFPCYTVERMIGAKPLVLALSSPSSGSTEAADAAAVIAERFLPDLLYAAEKARERTHDVPREDEEAKLSLMARVGKVLFQLWSTSREWFPACLGNALCKKMGSL</sequence>
<proteinExistence type="predicted"/>
<organism evidence="2 3">
    <name type="scientific">Triticum urartu</name>
    <name type="common">Red wild einkorn</name>
    <name type="synonym">Crithodium urartu</name>
    <dbReference type="NCBI Taxonomy" id="4572"/>
    <lineage>
        <taxon>Eukaryota</taxon>
        <taxon>Viridiplantae</taxon>
        <taxon>Streptophyta</taxon>
        <taxon>Embryophyta</taxon>
        <taxon>Tracheophyta</taxon>
        <taxon>Spermatophyta</taxon>
        <taxon>Magnoliopsida</taxon>
        <taxon>Liliopsida</taxon>
        <taxon>Poales</taxon>
        <taxon>Poaceae</taxon>
        <taxon>BOP clade</taxon>
        <taxon>Pooideae</taxon>
        <taxon>Triticodae</taxon>
        <taxon>Triticeae</taxon>
        <taxon>Triticinae</taxon>
        <taxon>Triticum</taxon>
    </lineage>
</organism>
<dbReference type="EnsemblPlants" id="TuG1812G0100002842.01.T01">
    <property type="protein sequence ID" value="TuG1812G0100002842.01.T01"/>
    <property type="gene ID" value="TuG1812G0100002842.01"/>
</dbReference>
<accession>A0A8R7P572</accession>
<dbReference type="AlphaFoldDB" id="A0A8R7P572"/>
<dbReference type="Pfam" id="PF25475">
    <property type="entry name" value="DUF7903"/>
    <property type="match status" value="1"/>
</dbReference>
<reference evidence="2" key="3">
    <citation type="submission" date="2022-06" db="UniProtKB">
        <authorList>
            <consortium name="EnsemblPlants"/>
        </authorList>
    </citation>
    <scope>IDENTIFICATION</scope>
</reference>
<dbReference type="Proteomes" id="UP000015106">
    <property type="component" value="Chromosome 1"/>
</dbReference>
<protein>
    <recommendedName>
        <fullName evidence="1">DUF7903 domain-containing protein</fullName>
    </recommendedName>
</protein>
<dbReference type="PANTHER" id="PTHR35481:SF1">
    <property type="entry name" value="DNA-DIRECTED RNA POLYMERASE SUBUNIT ALPHA"/>
    <property type="match status" value="1"/>
</dbReference>
<evidence type="ECO:0000259" key="1">
    <source>
        <dbReference type="Pfam" id="PF25475"/>
    </source>
</evidence>
<dbReference type="PANTHER" id="PTHR35481">
    <property type="entry name" value="DNA-DIRECTED RNA POLYMERASE SUBUNIT ALPHA"/>
    <property type="match status" value="1"/>
</dbReference>
<dbReference type="InterPro" id="IPR057225">
    <property type="entry name" value="DUF7903"/>
</dbReference>
<evidence type="ECO:0000313" key="2">
    <source>
        <dbReference type="EnsemblPlants" id="TuG1812G0100002842.01.T01"/>
    </source>
</evidence>
<keyword evidence="3" id="KW-1185">Reference proteome</keyword>
<reference evidence="2" key="2">
    <citation type="submission" date="2018-03" db="EMBL/GenBank/DDBJ databases">
        <title>The Triticum urartu genome reveals the dynamic nature of wheat genome evolution.</title>
        <authorList>
            <person name="Ling H."/>
            <person name="Ma B."/>
            <person name="Shi X."/>
            <person name="Liu H."/>
            <person name="Dong L."/>
            <person name="Sun H."/>
            <person name="Cao Y."/>
            <person name="Gao Q."/>
            <person name="Zheng S."/>
            <person name="Li Y."/>
            <person name="Yu Y."/>
            <person name="Du H."/>
            <person name="Qi M."/>
            <person name="Li Y."/>
            <person name="Yu H."/>
            <person name="Cui Y."/>
            <person name="Wang N."/>
            <person name="Chen C."/>
            <person name="Wu H."/>
            <person name="Zhao Y."/>
            <person name="Zhang J."/>
            <person name="Li Y."/>
            <person name="Zhou W."/>
            <person name="Zhang B."/>
            <person name="Hu W."/>
            <person name="Eijk M."/>
            <person name="Tang J."/>
            <person name="Witsenboer H."/>
            <person name="Zhao S."/>
            <person name="Li Z."/>
            <person name="Zhang A."/>
            <person name="Wang D."/>
            <person name="Liang C."/>
        </authorList>
    </citation>
    <scope>NUCLEOTIDE SEQUENCE [LARGE SCALE GENOMIC DNA]</scope>
    <source>
        <strain evidence="2">cv. G1812</strain>
    </source>
</reference>
<name>A0A8R7P572_TRIUA</name>
<reference evidence="3" key="1">
    <citation type="journal article" date="2013" name="Nature">
        <title>Draft genome of the wheat A-genome progenitor Triticum urartu.</title>
        <authorList>
            <person name="Ling H.Q."/>
            <person name="Zhao S."/>
            <person name="Liu D."/>
            <person name="Wang J."/>
            <person name="Sun H."/>
            <person name="Zhang C."/>
            <person name="Fan H."/>
            <person name="Li D."/>
            <person name="Dong L."/>
            <person name="Tao Y."/>
            <person name="Gao C."/>
            <person name="Wu H."/>
            <person name="Li Y."/>
            <person name="Cui Y."/>
            <person name="Guo X."/>
            <person name="Zheng S."/>
            <person name="Wang B."/>
            <person name="Yu K."/>
            <person name="Liang Q."/>
            <person name="Yang W."/>
            <person name="Lou X."/>
            <person name="Chen J."/>
            <person name="Feng M."/>
            <person name="Jian J."/>
            <person name="Zhang X."/>
            <person name="Luo G."/>
            <person name="Jiang Y."/>
            <person name="Liu J."/>
            <person name="Wang Z."/>
            <person name="Sha Y."/>
            <person name="Zhang B."/>
            <person name="Wu H."/>
            <person name="Tang D."/>
            <person name="Shen Q."/>
            <person name="Xue P."/>
            <person name="Zou S."/>
            <person name="Wang X."/>
            <person name="Liu X."/>
            <person name="Wang F."/>
            <person name="Yang Y."/>
            <person name="An X."/>
            <person name="Dong Z."/>
            <person name="Zhang K."/>
            <person name="Zhang X."/>
            <person name="Luo M.C."/>
            <person name="Dvorak J."/>
            <person name="Tong Y."/>
            <person name="Wang J."/>
            <person name="Yang H."/>
            <person name="Li Z."/>
            <person name="Wang D."/>
            <person name="Zhang A."/>
            <person name="Wang J."/>
        </authorList>
    </citation>
    <scope>NUCLEOTIDE SEQUENCE</scope>
    <source>
        <strain evidence="3">cv. G1812</strain>
    </source>
</reference>
<evidence type="ECO:0000313" key="3">
    <source>
        <dbReference type="Proteomes" id="UP000015106"/>
    </source>
</evidence>